<evidence type="ECO:0000256" key="1">
    <source>
        <dbReference type="SAM" id="Phobius"/>
    </source>
</evidence>
<dbReference type="NCBIfam" id="TIGR01300">
    <property type="entry name" value="CPA3_mnhG_phaG"/>
    <property type="match status" value="1"/>
</dbReference>
<dbReference type="PANTHER" id="PTHR34703:SF1">
    <property type="entry name" value="ANTIPORTER SUBUNIT MNHG2-RELATED"/>
    <property type="match status" value="1"/>
</dbReference>
<keyword evidence="3" id="KW-1185">Reference proteome</keyword>
<evidence type="ECO:0000313" key="2">
    <source>
        <dbReference type="EMBL" id="MDV6227613.1"/>
    </source>
</evidence>
<dbReference type="EMBL" id="JAWLIP010000007">
    <property type="protein sequence ID" value="MDV6227613.1"/>
    <property type="molecule type" value="Genomic_DNA"/>
</dbReference>
<dbReference type="PANTHER" id="PTHR34703">
    <property type="entry name" value="ANTIPORTER SUBUNIT MNHG2-RELATED"/>
    <property type="match status" value="1"/>
</dbReference>
<accession>A0ABU4AMZ6</accession>
<sequence length="125" mass="12922">MGDVLNILTGALMIIGAAFTLVAAIGILRLPDLYTRMHAASKAGTLGSGLLLIALAIFAQDQAIVTRALAAVVFFLLTAPISAHLLAKAAYAAGYKLWGRSVHDEMANAGGDATTPDAEARSDKE</sequence>
<keyword evidence="1" id="KW-0472">Membrane</keyword>
<keyword evidence="1" id="KW-0812">Transmembrane</keyword>
<feature type="transmembrane region" description="Helical" evidence="1">
    <location>
        <begin position="6"/>
        <end position="28"/>
    </location>
</feature>
<gene>
    <name evidence="2" type="primary">mnhG</name>
    <name evidence="2" type="ORF">R2G56_15035</name>
</gene>
<protein>
    <submittedName>
        <fullName evidence="2">Monovalent cation/H(+) antiporter subunit G</fullName>
    </submittedName>
</protein>
<name>A0ABU4AMZ6_9HYPH</name>
<organism evidence="2 3">
    <name type="scientific">Nitratireductor aquimarinus</name>
    <dbReference type="NCBI Taxonomy" id="889300"/>
    <lineage>
        <taxon>Bacteria</taxon>
        <taxon>Pseudomonadati</taxon>
        <taxon>Pseudomonadota</taxon>
        <taxon>Alphaproteobacteria</taxon>
        <taxon>Hyphomicrobiales</taxon>
        <taxon>Phyllobacteriaceae</taxon>
        <taxon>Nitratireductor</taxon>
    </lineage>
</organism>
<comment type="caution">
    <text evidence="2">The sequence shown here is derived from an EMBL/GenBank/DDBJ whole genome shotgun (WGS) entry which is preliminary data.</text>
</comment>
<dbReference type="NCBIfam" id="NF009314">
    <property type="entry name" value="PRK12674.1-2"/>
    <property type="match status" value="1"/>
</dbReference>
<evidence type="ECO:0000313" key="3">
    <source>
        <dbReference type="Proteomes" id="UP001185659"/>
    </source>
</evidence>
<reference evidence="2 3" key="1">
    <citation type="submission" date="2023-10" db="EMBL/GenBank/DDBJ databases">
        <authorList>
            <person name="Venkata Ramana C."/>
            <person name="Sasikala C."/>
            <person name="Dhurka M."/>
        </authorList>
    </citation>
    <scope>NUCLEOTIDE SEQUENCE [LARGE SCALE GENOMIC DNA]</scope>
    <source>
        <strain evidence="2 3">KCTC 32151</strain>
    </source>
</reference>
<dbReference type="RefSeq" id="WP_113156224.1">
    <property type="nucleotide sequence ID" value="NZ_CP177239.1"/>
</dbReference>
<dbReference type="Proteomes" id="UP001185659">
    <property type="component" value="Unassembled WGS sequence"/>
</dbReference>
<feature type="transmembrane region" description="Helical" evidence="1">
    <location>
        <begin position="64"/>
        <end position="87"/>
    </location>
</feature>
<feature type="transmembrane region" description="Helical" evidence="1">
    <location>
        <begin position="40"/>
        <end position="58"/>
    </location>
</feature>
<dbReference type="InterPro" id="IPR005133">
    <property type="entry name" value="PhaG_MnhG_YufB"/>
</dbReference>
<proteinExistence type="predicted"/>
<dbReference type="Pfam" id="PF03334">
    <property type="entry name" value="PhaG_MnhG_YufB"/>
    <property type="match status" value="1"/>
</dbReference>
<keyword evidence="1" id="KW-1133">Transmembrane helix</keyword>